<feature type="domain" description="GGDEF" evidence="3">
    <location>
        <begin position="594"/>
        <end position="727"/>
    </location>
</feature>
<dbReference type="Pfam" id="PF00990">
    <property type="entry name" value="GGDEF"/>
    <property type="match status" value="1"/>
</dbReference>
<dbReference type="InterPro" id="IPR001610">
    <property type="entry name" value="PAC"/>
</dbReference>
<dbReference type="CDD" id="cd01949">
    <property type="entry name" value="GGDEF"/>
    <property type="match status" value="1"/>
</dbReference>
<dbReference type="PROSITE" id="PS50113">
    <property type="entry name" value="PAC"/>
    <property type="match status" value="2"/>
</dbReference>
<evidence type="ECO:0000313" key="4">
    <source>
        <dbReference type="EMBL" id="SHF69710.1"/>
    </source>
</evidence>
<protein>
    <submittedName>
        <fullName evidence="4">PAS domain S-box-containing protein/diguanylate cyclase (GGDEF) domain-containing protein</fullName>
    </submittedName>
</protein>
<dbReference type="Proteomes" id="UP000186132">
    <property type="component" value="Unassembled WGS sequence"/>
</dbReference>
<dbReference type="Gene3D" id="3.30.450.20">
    <property type="entry name" value="PAS domain"/>
    <property type="match status" value="3"/>
</dbReference>
<dbReference type="AlphaFoldDB" id="A0A1M5DRX4"/>
<dbReference type="PROSITE" id="PS50887">
    <property type="entry name" value="GGDEF"/>
    <property type="match status" value="1"/>
</dbReference>
<dbReference type="SMART" id="SM00065">
    <property type="entry name" value="GAF"/>
    <property type="match status" value="1"/>
</dbReference>
<dbReference type="SUPFAM" id="SSF55785">
    <property type="entry name" value="PYP-like sensor domain (PAS domain)"/>
    <property type="match status" value="3"/>
</dbReference>
<organism evidence="4 5">
    <name type="scientific">Jatrophihabitans endophyticus</name>
    <dbReference type="NCBI Taxonomy" id="1206085"/>
    <lineage>
        <taxon>Bacteria</taxon>
        <taxon>Bacillati</taxon>
        <taxon>Actinomycetota</taxon>
        <taxon>Actinomycetes</taxon>
        <taxon>Jatrophihabitantales</taxon>
        <taxon>Jatrophihabitantaceae</taxon>
        <taxon>Jatrophihabitans</taxon>
    </lineage>
</organism>
<keyword evidence="5" id="KW-1185">Reference proteome</keyword>
<dbReference type="EMBL" id="FQVU01000001">
    <property type="protein sequence ID" value="SHF69710.1"/>
    <property type="molecule type" value="Genomic_DNA"/>
</dbReference>
<dbReference type="SMART" id="SM00091">
    <property type="entry name" value="PAS"/>
    <property type="match status" value="3"/>
</dbReference>
<dbReference type="InterPro" id="IPR043128">
    <property type="entry name" value="Rev_trsase/Diguanyl_cyclase"/>
</dbReference>
<dbReference type="CDD" id="cd00130">
    <property type="entry name" value="PAS"/>
    <property type="match status" value="3"/>
</dbReference>
<dbReference type="InterPro" id="IPR000700">
    <property type="entry name" value="PAS-assoc_C"/>
</dbReference>
<dbReference type="SUPFAM" id="SSF55781">
    <property type="entry name" value="GAF domain-like"/>
    <property type="match status" value="1"/>
</dbReference>
<dbReference type="NCBIfam" id="TIGR00254">
    <property type="entry name" value="GGDEF"/>
    <property type="match status" value="1"/>
</dbReference>
<evidence type="ECO:0000259" key="1">
    <source>
        <dbReference type="PROSITE" id="PS50112"/>
    </source>
</evidence>
<dbReference type="PANTHER" id="PTHR44757:SF2">
    <property type="entry name" value="BIOFILM ARCHITECTURE MAINTENANCE PROTEIN MBAA"/>
    <property type="match status" value="1"/>
</dbReference>
<reference evidence="4 5" key="1">
    <citation type="submission" date="2016-11" db="EMBL/GenBank/DDBJ databases">
        <authorList>
            <person name="Jaros S."/>
            <person name="Januszkiewicz K."/>
            <person name="Wedrychowicz H."/>
        </authorList>
    </citation>
    <scope>NUCLEOTIDE SEQUENCE [LARGE SCALE GENOMIC DNA]</scope>
    <source>
        <strain evidence="4 5">DSM 45627</strain>
    </source>
</reference>
<dbReference type="InterPro" id="IPR052155">
    <property type="entry name" value="Biofilm_reg_signaling"/>
</dbReference>
<feature type="domain" description="PAC" evidence="2">
    <location>
        <begin position="262"/>
        <end position="314"/>
    </location>
</feature>
<dbReference type="InterPro" id="IPR003018">
    <property type="entry name" value="GAF"/>
</dbReference>
<dbReference type="PROSITE" id="PS50112">
    <property type="entry name" value="PAS"/>
    <property type="match status" value="2"/>
</dbReference>
<evidence type="ECO:0000313" key="5">
    <source>
        <dbReference type="Proteomes" id="UP000186132"/>
    </source>
</evidence>
<dbReference type="RefSeq" id="WP_159440819.1">
    <property type="nucleotide sequence ID" value="NZ_FQVU01000001.1"/>
</dbReference>
<accession>A0A1M5DRX4</accession>
<dbReference type="InterPro" id="IPR035965">
    <property type="entry name" value="PAS-like_dom_sf"/>
</dbReference>
<dbReference type="OrthoDB" id="23692at2"/>
<dbReference type="Gene3D" id="3.30.450.40">
    <property type="match status" value="1"/>
</dbReference>
<sequence length="741" mass="78850">MHAMDRLAAVVALQSAVAEVPAGDLDRLLQLVADHSLAAFPRARGAVVATTADGRLHAHAVAGSSATVAGAAIDESGSLTGRAMAERTTLLSRDTASDPRIDRAIATAADMASAVAAPLVAGDRVVGAVTLSSDLVNAFGRADADQLCLFAQALGGVLRHWSDSARNAELLADTRRALAVVEESEARFRATFDGSPLGMAVIRADAEQGWPVVRVNPAMSTLFGHPATTLLGMSLDGLIGVPASSDVPSSGLYDLVVHHRPVTLERLFRRADGRQVWTTWRVVPMTNGPDDELHLLAQITDVTARRRAEQRARRQARLLDLIPEPVIVRSLDGTIRFWNDGAVATYGFRAQDAIGRRTHDLLHTEFVGVTLPELEDRLASAGSWRGQLEHRHADGRTLRMTSQHVLDSHGDGEPVILEINVDVTERVEAERALAASEAKFRSQFRHSTVGQLIRRVDGTIEDVNPALARMLGYRAEELVGASVDLLLAPAIAELRRATLTRLLNGEDDATTTEGVLVRKDGSLLDVEANMSVARGPDGSVQQVIGIYQDITARKIAEDTLHHRALHDSLTGLANRALLGERLSRALGEAPGSGRTVGLLFLDLDGFKAVNDGFGHDTGDALLVEVARRLDGVVRAGDTVARLGGDEFVVLCPDLEAPEQLHIVAQRALDRVAAPYVVGGACITTVSASIGMSLPGHATDPHQALADADRAMYQVKKSGKNRIGMLAEPAPAPGGAGQRLSA</sequence>
<dbReference type="Pfam" id="PF08448">
    <property type="entry name" value="PAS_4"/>
    <property type="match status" value="1"/>
</dbReference>
<dbReference type="PANTHER" id="PTHR44757">
    <property type="entry name" value="DIGUANYLATE CYCLASE DGCP"/>
    <property type="match status" value="1"/>
</dbReference>
<dbReference type="Pfam" id="PF13185">
    <property type="entry name" value="GAF_2"/>
    <property type="match status" value="1"/>
</dbReference>
<dbReference type="SMART" id="SM00086">
    <property type="entry name" value="PAC"/>
    <property type="match status" value="2"/>
</dbReference>
<feature type="domain" description="PAC" evidence="2">
    <location>
        <begin position="510"/>
        <end position="562"/>
    </location>
</feature>
<dbReference type="InterPro" id="IPR000160">
    <property type="entry name" value="GGDEF_dom"/>
</dbReference>
<dbReference type="InterPro" id="IPR013656">
    <property type="entry name" value="PAS_4"/>
</dbReference>
<gene>
    <name evidence="4" type="ORF">SAMN05443575_0676</name>
</gene>
<evidence type="ECO:0000259" key="3">
    <source>
        <dbReference type="PROSITE" id="PS50887"/>
    </source>
</evidence>
<dbReference type="SUPFAM" id="SSF55073">
    <property type="entry name" value="Nucleotide cyclase"/>
    <property type="match status" value="1"/>
</dbReference>
<dbReference type="NCBIfam" id="TIGR00229">
    <property type="entry name" value="sensory_box"/>
    <property type="match status" value="3"/>
</dbReference>
<feature type="domain" description="PAS" evidence="1">
    <location>
        <begin position="436"/>
        <end position="506"/>
    </location>
</feature>
<dbReference type="InterPro" id="IPR029787">
    <property type="entry name" value="Nucleotide_cyclase"/>
</dbReference>
<dbReference type="InterPro" id="IPR000014">
    <property type="entry name" value="PAS"/>
</dbReference>
<proteinExistence type="predicted"/>
<dbReference type="Pfam" id="PF13426">
    <property type="entry name" value="PAS_9"/>
    <property type="match status" value="2"/>
</dbReference>
<name>A0A1M5DRX4_9ACTN</name>
<dbReference type="InterPro" id="IPR029016">
    <property type="entry name" value="GAF-like_dom_sf"/>
</dbReference>
<evidence type="ECO:0000259" key="2">
    <source>
        <dbReference type="PROSITE" id="PS50113"/>
    </source>
</evidence>
<dbReference type="Gene3D" id="3.30.70.270">
    <property type="match status" value="1"/>
</dbReference>
<dbReference type="SMART" id="SM00267">
    <property type="entry name" value="GGDEF"/>
    <property type="match status" value="1"/>
</dbReference>
<dbReference type="STRING" id="1206085.SAMN05443575_0676"/>
<feature type="domain" description="PAS" evidence="1">
    <location>
        <begin position="311"/>
        <end position="365"/>
    </location>
</feature>